<protein>
    <recommendedName>
        <fullName evidence="4">ABC-2 type transport system permease protein</fullName>
    </recommendedName>
</protein>
<feature type="transmembrane region" description="Helical" evidence="1">
    <location>
        <begin position="213"/>
        <end position="240"/>
    </location>
</feature>
<feature type="transmembrane region" description="Helical" evidence="1">
    <location>
        <begin position="171"/>
        <end position="193"/>
    </location>
</feature>
<proteinExistence type="predicted"/>
<organism evidence="2 3">
    <name type="scientific">Sporolactobacillus nakayamae</name>
    <dbReference type="NCBI Taxonomy" id="269670"/>
    <lineage>
        <taxon>Bacteria</taxon>
        <taxon>Bacillati</taxon>
        <taxon>Bacillota</taxon>
        <taxon>Bacilli</taxon>
        <taxon>Bacillales</taxon>
        <taxon>Sporolactobacillaceae</taxon>
        <taxon>Sporolactobacillus</taxon>
    </lineage>
</organism>
<sequence length="251" mass="29063">MLIIKCIPLIKHFLRVMFYYKINFIFTFGVPLFSISYTMRSKIFQQPQPLPTMEMILFWTGYMIVLYALLGSGPAIVMLREDQFLKQFVFISGNRWTVIAAKYSSQLIVLLVSTWVLDIVCSVFFSLPFITLLWITLAMIFICELPIYALFLFFVALNVRQETIQPIMNILIFFFIALTWNDFSGIATVDHIITIINPIDYASQVGRALLSRIFPNVIFSPPSVMVLATCIYLMIGLFSIKRMKILPIFRN</sequence>
<evidence type="ECO:0008006" key="4">
    <source>
        <dbReference type="Google" id="ProtNLM"/>
    </source>
</evidence>
<keyword evidence="1" id="KW-1133">Transmembrane helix</keyword>
<evidence type="ECO:0000313" key="3">
    <source>
        <dbReference type="Proteomes" id="UP000198752"/>
    </source>
</evidence>
<reference evidence="3" key="1">
    <citation type="submission" date="2016-10" db="EMBL/GenBank/DDBJ databases">
        <authorList>
            <person name="Varghese N."/>
            <person name="Submissions S."/>
        </authorList>
    </citation>
    <scope>NUCLEOTIDE SEQUENCE [LARGE SCALE GENOMIC DNA]</scope>
    <source>
        <strain evidence="3">ATCC 700379</strain>
    </source>
</reference>
<keyword evidence="1" id="KW-0472">Membrane</keyword>
<dbReference type="AlphaFoldDB" id="A0A1I2RB98"/>
<evidence type="ECO:0000256" key="1">
    <source>
        <dbReference type="SAM" id="Phobius"/>
    </source>
</evidence>
<keyword evidence="3" id="KW-1185">Reference proteome</keyword>
<feature type="transmembrane region" description="Helical" evidence="1">
    <location>
        <begin position="56"/>
        <end position="79"/>
    </location>
</feature>
<feature type="transmembrane region" description="Helical" evidence="1">
    <location>
        <begin position="18"/>
        <end position="36"/>
    </location>
</feature>
<feature type="transmembrane region" description="Helical" evidence="1">
    <location>
        <begin position="107"/>
        <end position="127"/>
    </location>
</feature>
<evidence type="ECO:0000313" key="2">
    <source>
        <dbReference type="EMBL" id="SFG37740.1"/>
    </source>
</evidence>
<accession>A0A1I2RB98</accession>
<dbReference type="EMBL" id="FOOY01000009">
    <property type="protein sequence ID" value="SFG37740.1"/>
    <property type="molecule type" value="Genomic_DNA"/>
</dbReference>
<gene>
    <name evidence="2" type="ORF">SAMN02982927_01523</name>
</gene>
<dbReference type="RefSeq" id="WP_093671638.1">
    <property type="nucleotide sequence ID" value="NZ_FOOY01000009.1"/>
</dbReference>
<dbReference type="STRING" id="269670.SAMN02982927_01523"/>
<feature type="transmembrane region" description="Helical" evidence="1">
    <location>
        <begin position="133"/>
        <end position="159"/>
    </location>
</feature>
<dbReference type="Proteomes" id="UP000198752">
    <property type="component" value="Unassembled WGS sequence"/>
</dbReference>
<keyword evidence="1" id="KW-0812">Transmembrane</keyword>
<name>A0A1I2RB98_9BACL</name>
<dbReference type="OrthoDB" id="2988601at2"/>